<sequence length="419" mass="49167">MKKFDPDKIKRLIVESYNWPNPEEWTNFHFKELSKRIEEKTGDRISEETLKRVFGKRKVSSENYLPQAFTQHALNKYIDSLAKKESSKSLKINPPKIYRIYFLLILVILVPGLIVIKYRPFQTEAFLFSCEKKQDEAPFTATFKYDVSKIKDSVFCSFNHNQETFLPPDKKMVNYFYSEPGIYNVFLYTRAKTLDTIPIITWRKEWVAGCYPNNQAELFEPFQDQNFYRLEHFFYSPTEELKTLVTNWQANYWTSYRYTYPFEKSLDSLTFQTRVQNNATSGSLSCYDIDIALTGEAGVVNLRFTQLKCSRYATFQVSEKKLDGEFNDLSAFSVDMSDWLDVKVSTKNNHIQIFLDGEVIFESDYVYSLGKLLEIKYSFFGSGKIDSIELKDKQNNIFYSNDFNKNISTLNKKASILPD</sequence>
<keyword evidence="1" id="KW-0812">Transmembrane</keyword>
<organism evidence="2 3">
    <name type="scientific">Maribellus comscasis</name>
    <dbReference type="NCBI Taxonomy" id="2681766"/>
    <lineage>
        <taxon>Bacteria</taxon>
        <taxon>Pseudomonadati</taxon>
        <taxon>Bacteroidota</taxon>
        <taxon>Bacteroidia</taxon>
        <taxon>Marinilabiliales</taxon>
        <taxon>Prolixibacteraceae</taxon>
        <taxon>Maribellus</taxon>
    </lineage>
</organism>
<dbReference type="EMBL" id="CP046401">
    <property type="protein sequence ID" value="QGY46191.1"/>
    <property type="molecule type" value="Genomic_DNA"/>
</dbReference>
<name>A0A6I6JUH7_9BACT</name>
<evidence type="ECO:0000313" key="2">
    <source>
        <dbReference type="EMBL" id="QGY46191.1"/>
    </source>
</evidence>
<dbReference type="Proteomes" id="UP000428260">
    <property type="component" value="Chromosome"/>
</dbReference>
<proteinExistence type="predicted"/>
<reference evidence="2 3" key="1">
    <citation type="submission" date="2019-11" db="EMBL/GenBank/DDBJ databases">
        <authorList>
            <person name="Zheng R.K."/>
            <person name="Sun C.M."/>
        </authorList>
    </citation>
    <scope>NUCLEOTIDE SEQUENCE [LARGE SCALE GENOMIC DNA]</scope>
    <source>
        <strain evidence="2 3">WC007</strain>
    </source>
</reference>
<keyword evidence="3" id="KW-1185">Reference proteome</keyword>
<keyword evidence="1" id="KW-0472">Membrane</keyword>
<feature type="transmembrane region" description="Helical" evidence="1">
    <location>
        <begin position="97"/>
        <end position="116"/>
    </location>
</feature>
<evidence type="ECO:0000256" key="1">
    <source>
        <dbReference type="SAM" id="Phobius"/>
    </source>
</evidence>
<gene>
    <name evidence="2" type="ORF">GM418_21755</name>
</gene>
<dbReference type="AlphaFoldDB" id="A0A6I6JUH7"/>
<accession>A0A6I6JUH7</accession>
<evidence type="ECO:0000313" key="3">
    <source>
        <dbReference type="Proteomes" id="UP000428260"/>
    </source>
</evidence>
<dbReference type="KEGG" id="mcos:GM418_21755"/>
<keyword evidence="1" id="KW-1133">Transmembrane helix</keyword>
<dbReference type="RefSeq" id="WP_158869327.1">
    <property type="nucleotide sequence ID" value="NZ_CP046401.1"/>
</dbReference>
<protein>
    <submittedName>
        <fullName evidence="2">Uncharacterized protein</fullName>
    </submittedName>
</protein>